<feature type="region of interest" description="Disordered" evidence="3">
    <location>
        <begin position="1"/>
        <end position="74"/>
    </location>
</feature>
<sequence>MSQDHRQATDHRFVWTKRDSQQRPGSLSADDQRRRAQDIQSEIDKVKRRRVEREANHHERERQKDREVRNRENANVAEWEEKDNQFFRNQDMLAIQIRLKEGRAKPLDKLYKLIYKDAQYPIRQDALQIIKNLNPKELEEVESNIEKYSSLEEGGKIYWDALRATIQNQRQKLKDREGKDAADDSISKDIKSIFEGKDYNELVDMERQIEDNQNGDEAAIPEYWDSVLKKLRVRKAKIKLAELKGDTTAPQGKTVESVYNEDDIVEEYVPTPRQPDPRRAALEREAQRLRAKAQGNREEKIPTDEEMLKREANIVMEQDEEAFNTETKLDKTYDYVARKPKYFNRVQTGHDWNRYNQTHYDEDNPPPKIVLGYTFNIFYPDLADVTKTPSYKILPAESPDYVLILFHAGPPYEVSHHHNKWLTGIGHWFYCGEEGMGALPQEGLSM</sequence>
<feature type="domain" description="Splicing factor Cactin C-terminal" evidence="4">
    <location>
        <begin position="335"/>
        <end position="413"/>
    </location>
</feature>
<comment type="caution">
    <text evidence="6">The sequence shown here is derived from an EMBL/GenBank/DDBJ whole genome shotgun (WGS) entry which is preliminary data.</text>
</comment>
<dbReference type="PANTHER" id="PTHR21737">
    <property type="entry name" value="POLYGLUTAMINE BINDING PROTEIN 1/MARVEL MEMBRANE-ASSOCIATING DOMAIN CONTAINING 3"/>
    <property type="match status" value="1"/>
</dbReference>
<dbReference type="OrthoDB" id="265955at2759"/>
<evidence type="ECO:0000256" key="1">
    <source>
        <dbReference type="ARBA" id="ARBA00006895"/>
    </source>
</evidence>
<dbReference type="AlphaFoldDB" id="A0A2P6N6L0"/>
<name>A0A2P6N6L0_9EUKA</name>
<feature type="compositionally biased region" description="Basic and acidic residues" evidence="3">
    <location>
        <begin position="30"/>
        <end position="72"/>
    </location>
</feature>
<dbReference type="SMART" id="SM01050">
    <property type="entry name" value="CactinC_cactus"/>
    <property type="match status" value="1"/>
</dbReference>
<feature type="compositionally biased region" description="Basic and acidic residues" evidence="3">
    <location>
        <begin position="1"/>
        <end position="21"/>
    </location>
</feature>
<evidence type="ECO:0000259" key="5">
    <source>
        <dbReference type="Pfam" id="PF10312"/>
    </source>
</evidence>
<evidence type="ECO:0000256" key="2">
    <source>
        <dbReference type="ARBA" id="ARBA00034534"/>
    </source>
</evidence>
<gene>
    <name evidence="6" type="ORF">PROFUN_14526</name>
</gene>
<dbReference type="GO" id="GO:0005737">
    <property type="term" value="C:cytoplasm"/>
    <property type="evidence" value="ECO:0007669"/>
    <property type="project" value="TreeGrafter"/>
</dbReference>
<dbReference type="STRING" id="1890364.A0A2P6N6L0"/>
<keyword evidence="7" id="KW-1185">Reference proteome</keyword>
<dbReference type="PANTHER" id="PTHR21737:SF4">
    <property type="entry name" value="SPLICING FACTOR CACTIN"/>
    <property type="match status" value="1"/>
</dbReference>
<evidence type="ECO:0000256" key="3">
    <source>
        <dbReference type="SAM" id="MobiDB-lite"/>
    </source>
</evidence>
<reference evidence="6 7" key="1">
    <citation type="journal article" date="2018" name="Genome Biol. Evol.">
        <title>Multiple Roots of Fruiting Body Formation in Amoebozoa.</title>
        <authorList>
            <person name="Hillmann F."/>
            <person name="Forbes G."/>
            <person name="Novohradska S."/>
            <person name="Ferling I."/>
            <person name="Riege K."/>
            <person name="Groth M."/>
            <person name="Westermann M."/>
            <person name="Marz M."/>
            <person name="Spaller T."/>
            <person name="Winckler T."/>
            <person name="Schaap P."/>
            <person name="Glockner G."/>
        </authorList>
    </citation>
    <scope>NUCLEOTIDE SEQUENCE [LARGE SCALE GENOMIC DNA]</scope>
    <source>
        <strain evidence="6 7">Jena</strain>
    </source>
</reference>
<dbReference type="Proteomes" id="UP000241769">
    <property type="component" value="Unassembled WGS sequence"/>
</dbReference>
<evidence type="ECO:0000259" key="4">
    <source>
        <dbReference type="Pfam" id="PF09732"/>
    </source>
</evidence>
<dbReference type="Pfam" id="PF09732">
    <property type="entry name" value="CactinC_cactus"/>
    <property type="match status" value="1"/>
</dbReference>
<feature type="domain" description="Splicing factor cactin central" evidence="5">
    <location>
        <begin position="69"/>
        <end position="243"/>
    </location>
</feature>
<evidence type="ECO:0000313" key="7">
    <source>
        <dbReference type="Proteomes" id="UP000241769"/>
    </source>
</evidence>
<dbReference type="InterPro" id="IPR019134">
    <property type="entry name" value="Cactin_C"/>
</dbReference>
<comment type="similarity">
    <text evidence="1">Belongs to the CACTIN family.</text>
</comment>
<dbReference type="FunCoup" id="A0A2P6N6L0">
    <property type="interactions" value="701"/>
</dbReference>
<dbReference type="GO" id="GO:0045292">
    <property type="term" value="P:mRNA cis splicing, via spliceosome"/>
    <property type="evidence" value="ECO:0007669"/>
    <property type="project" value="TreeGrafter"/>
</dbReference>
<dbReference type="InterPro" id="IPR018816">
    <property type="entry name" value="Cactin_central"/>
</dbReference>
<dbReference type="InParanoid" id="A0A2P6N6L0"/>
<accession>A0A2P6N6L0</accession>
<dbReference type="EMBL" id="MDYQ01000178">
    <property type="protein sequence ID" value="PRP79592.1"/>
    <property type="molecule type" value="Genomic_DNA"/>
</dbReference>
<proteinExistence type="inferred from homology"/>
<dbReference type="GO" id="GO:0005681">
    <property type="term" value="C:spliceosomal complex"/>
    <property type="evidence" value="ECO:0007669"/>
    <property type="project" value="TreeGrafter"/>
</dbReference>
<protein>
    <recommendedName>
        <fullName evidence="2">Splicing factor Cactin</fullName>
    </recommendedName>
</protein>
<dbReference type="Pfam" id="PF10312">
    <property type="entry name" value="Cactin_mid"/>
    <property type="match status" value="1"/>
</dbReference>
<organism evidence="6 7">
    <name type="scientific">Planoprotostelium fungivorum</name>
    <dbReference type="NCBI Taxonomy" id="1890364"/>
    <lineage>
        <taxon>Eukaryota</taxon>
        <taxon>Amoebozoa</taxon>
        <taxon>Evosea</taxon>
        <taxon>Variosea</taxon>
        <taxon>Cavosteliida</taxon>
        <taxon>Cavosteliaceae</taxon>
        <taxon>Planoprotostelium</taxon>
    </lineage>
</organism>
<evidence type="ECO:0000313" key="6">
    <source>
        <dbReference type="EMBL" id="PRP79592.1"/>
    </source>
</evidence>